<evidence type="ECO:0000256" key="1">
    <source>
        <dbReference type="ARBA" id="ARBA00022723"/>
    </source>
</evidence>
<dbReference type="InterPro" id="IPR036236">
    <property type="entry name" value="Znf_C2H2_sf"/>
</dbReference>
<keyword evidence="4" id="KW-0862">Zinc</keyword>
<keyword evidence="3" id="KW-0863">Zinc-finger</keyword>
<evidence type="ECO:0000256" key="3">
    <source>
        <dbReference type="ARBA" id="ARBA00022771"/>
    </source>
</evidence>
<feature type="domain" description="C2H2-type" evidence="6">
    <location>
        <begin position="99"/>
        <end position="126"/>
    </location>
</feature>
<proteinExistence type="predicted"/>
<evidence type="ECO:0000256" key="2">
    <source>
        <dbReference type="ARBA" id="ARBA00022737"/>
    </source>
</evidence>
<protein>
    <recommendedName>
        <fullName evidence="6">C2H2-type domain-containing protein</fullName>
    </recommendedName>
</protein>
<dbReference type="PROSITE" id="PS50157">
    <property type="entry name" value="ZINC_FINGER_C2H2_2"/>
    <property type="match status" value="2"/>
</dbReference>
<reference evidence="7 8" key="1">
    <citation type="submission" date="2017-06" db="EMBL/GenBank/DDBJ databases">
        <title>Aedes aegypti genome working group (AGWG) sequencing and assembly.</title>
        <authorList>
            <consortium name="Aedes aegypti Genome Working Group (AGWG)"/>
            <person name="Matthews B.J."/>
        </authorList>
    </citation>
    <scope>NUCLEOTIDE SEQUENCE [LARGE SCALE GENOMIC DNA]</scope>
    <source>
        <strain evidence="7 8">LVP_AGWG</strain>
    </source>
</reference>
<dbReference type="InParanoid" id="A0A6I8TC63"/>
<dbReference type="Gene3D" id="3.30.160.60">
    <property type="entry name" value="Classic Zinc Finger"/>
    <property type="match status" value="1"/>
</dbReference>
<keyword evidence="8" id="KW-1185">Reference proteome</keyword>
<dbReference type="PANTHER" id="PTHR24379:SF121">
    <property type="entry name" value="C2H2-TYPE DOMAIN-CONTAINING PROTEIN"/>
    <property type="match status" value="1"/>
</dbReference>
<dbReference type="PANTHER" id="PTHR24379">
    <property type="entry name" value="KRAB AND ZINC FINGER DOMAIN-CONTAINING"/>
    <property type="match status" value="1"/>
</dbReference>
<reference evidence="7" key="2">
    <citation type="submission" date="2020-05" db="UniProtKB">
        <authorList>
            <consortium name="EnsemblMetazoa"/>
        </authorList>
    </citation>
    <scope>IDENTIFICATION</scope>
    <source>
        <strain evidence="7">LVP_AGWG</strain>
    </source>
</reference>
<keyword evidence="2" id="KW-0677">Repeat</keyword>
<evidence type="ECO:0000259" key="6">
    <source>
        <dbReference type="PROSITE" id="PS50157"/>
    </source>
</evidence>
<accession>A0A6I8TC63</accession>
<feature type="region of interest" description="Disordered" evidence="5">
    <location>
        <begin position="1"/>
        <end position="33"/>
    </location>
</feature>
<evidence type="ECO:0000313" key="7">
    <source>
        <dbReference type="EnsemblMetazoa" id="AAEL005923-PB"/>
    </source>
</evidence>
<dbReference type="InterPro" id="IPR013087">
    <property type="entry name" value="Znf_C2H2_type"/>
</dbReference>
<dbReference type="GO" id="GO:0008270">
    <property type="term" value="F:zinc ion binding"/>
    <property type="evidence" value="ECO:0007669"/>
    <property type="project" value="UniProtKB-KW"/>
</dbReference>
<name>A0A6I8TC63_AEDAE</name>
<dbReference type="Proteomes" id="UP000008820">
    <property type="component" value="Chromosome 3"/>
</dbReference>
<dbReference type="SMART" id="SM00355">
    <property type="entry name" value="ZnF_C2H2"/>
    <property type="match status" value="4"/>
</dbReference>
<dbReference type="EnsemblMetazoa" id="AAEL005923-RB">
    <property type="protein sequence ID" value="AAEL005923-PB"/>
    <property type="gene ID" value="AAEL005923"/>
</dbReference>
<organism evidence="7 8">
    <name type="scientific">Aedes aegypti</name>
    <name type="common">Yellowfever mosquito</name>
    <name type="synonym">Culex aegypti</name>
    <dbReference type="NCBI Taxonomy" id="7159"/>
    <lineage>
        <taxon>Eukaryota</taxon>
        <taxon>Metazoa</taxon>
        <taxon>Ecdysozoa</taxon>
        <taxon>Arthropoda</taxon>
        <taxon>Hexapoda</taxon>
        <taxon>Insecta</taxon>
        <taxon>Pterygota</taxon>
        <taxon>Neoptera</taxon>
        <taxon>Endopterygota</taxon>
        <taxon>Diptera</taxon>
        <taxon>Nematocera</taxon>
        <taxon>Culicoidea</taxon>
        <taxon>Culicidae</taxon>
        <taxon>Culicinae</taxon>
        <taxon>Aedini</taxon>
        <taxon>Aedes</taxon>
        <taxon>Stegomyia</taxon>
    </lineage>
</organism>
<evidence type="ECO:0000313" key="8">
    <source>
        <dbReference type="Proteomes" id="UP000008820"/>
    </source>
</evidence>
<dbReference type="SUPFAM" id="SSF57667">
    <property type="entry name" value="beta-beta-alpha zinc fingers"/>
    <property type="match status" value="1"/>
</dbReference>
<dbReference type="Pfam" id="PF00096">
    <property type="entry name" value="zf-C2H2"/>
    <property type="match status" value="1"/>
</dbReference>
<feature type="domain" description="C2H2-type" evidence="6">
    <location>
        <begin position="159"/>
        <end position="181"/>
    </location>
</feature>
<dbReference type="OrthoDB" id="3838338at2759"/>
<feature type="compositionally biased region" description="Polar residues" evidence="5">
    <location>
        <begin position="1"/>
        <end position="16"/>
    </location>
</feature>
<dbReference type="AlphaFoldDB" id="A0A6I8TC63"/>
<keyword evidence="1" id="KW-0479">Metal-binding</keyword>
<dbReference type="PROSITE" id="PS00028">
    <property type="entry name" value="ZINC_FINGER_C2H2_1"/>
    <property type="match status" value="3"/>
</dbReference>
<gene>
    <name evidence="7" type="primary">5567271</name>
</gene>
<evidence type="ECO:0000256" key="4">
    <source>
        <dbReference type="ARBA" id="ARBA00022833"/>
    </source>
</evidence>
<sequence length="181" mass="20686">MPPNSNPTSKQNIDTTAENDEPPKKRAKRNAVEQTEISVLPASLGPVNDEASKTEYVRFYSVQVAQPANSKTCSICKSSFANDEELRNHRFSSHMARNYRCVECFVSFPARTQLKEHQKMHQPKCARIVRCSIESCTKDFRSMVELDKHFAENHRLAVLRCLMCGALFVNSCTLEIHKRQH</sequence>
<evidence type="ECO:0000256" key="5">
    <source>
        <dbReference type="SAM" id="MobiDB-lite"/>
    </source>
</evidence>